<evidence type="ECO:0000313" key="2">
    <source>
        <dbReference type="EMBL" id="CAH0044644.1"/>
    </source>
</evidence>
<sequence>MSAFEGTRQSSPPSPTQHRQQQYQQPAQQQQQQQPVYRPSYPQQQYPPHQYQRPQYPPQQQQPQQQQQQPQQQPQGQQQGQQYQPPYLQQQYQPPPPQQYQPQQYQAQHPQSQQEEYLHHQQQHQESSPPQSPHDELSSPVEQPKRTGSFKGLPPIRRGSTFGISLREATSSGMIDDSDIPPVPSLSPSADIPDHALLGSDVAAPLENGTNISIGQNSEVTLVGADSSRTRRTSLGFKDSNRDSQHNSHRSSSASHSLQIDTAAANAGNEIPEVPQVPPQFGQQPQFVAPPPQFAAAPSGWAMQTSNLQAPLVPVARKRAGTNSNSSPQQPANFGLEKETGAEQNDPSQTFGNPSGFAKDTGMSAATPVSPIQSTYRPSGHPPLQSPTRATRPSNPPSAAARHPDLFPNVPQSPTTTRGRAGSTGQTSTHSDQQVSRFSMDSNDRQQDRPPQGWTGAIKNNSPKMDDDGRSRMSLLKNISNRINQLPQRDSRGLVPDHHRPHSTEPHMHDDDDDDSEISLENPPQPRRKRTSVLTGTAVGNRSSMDDIRYGRPGSPTNSHKAPSTHSEKKKSLFGKITQSGRFKSGLAKSTTLGSVNESTATSSVNSNGSTLKSKYFAGGFSGLAGKLKRQGKDSSQQPSRPFHGQPLTVVGSSDHIPSEPPSPNGGGFFRPRTGSTAAAPQPPPSIPEHEQESRPRRGSMSGMFSSLRGKASAQLKPDEDGVNGRAETPPLSAPLRPPPLFARSSSPTGPMDPDNEAMYQNGPRMGGRPMSQGQQQQQVRPSPLAQAQSQSRLDLETSSVESDEEDHLVGHRASTSPSLTTARTSGPSQRGSGPAAPKQDHSDPSDYASRPIGSAGETQDLNTHPAYRGPFATNGIPSNEGAFGPARRQPTPHSGALPAFLASDAKPALGLRRPSEDRANQGILARKPVPNPVPIPGPASAAMTAPRPATPDSVSEPPVSAAGASGWGSTTEVPLPEDKTLQQVKPLPGAPGSPPPQGIVSEPSIHSIGPASRRYPSPQPSAMSVISSMHNQGDPAGRDSISAARADPQKSGWKALRDRVSSGLTQPKAEKEKSSGGGKLFSVLKRGSKAPGPIKGIEEENIGQQNGPLPSPLNPGQQLPGSGHRPMYTVVARPGQIPTGAVPVSQHGQGPPPSHWDNPQALGALGRGQPTNGDGRPQQPSRMQQMLTKAPEPQYGSVPIPRGYTAVHGEGGTVPTSYRVGPQPHSFPQGQHQHQGQPYPYGAQQQAYYGQSPQGQMPQSPLPPGSQQGPQSDGQHEPYTMVRNGSVAESHAPSIVSVPPGAQASREALNPEDDRNPDAMRGARPPQIVQHPDRSHEINVAGVPPTPASQDEFVLPIQGAGSTQNGPQLSQPTGPVQINGSSANGNRPNILRGNSIASEGARSNESGVMGIYSPKDRSVDRELHKPNALHLKVSNHNLTSSEVSRENSSASSEGHGQERVAQRVEVIKVVSPTNSISNDTIKGGPGSISGSSRARSIDVPNPSTRSRAGSKLAAESSQDTKRVTARDSNDDLYDATPKIKQGNGKPATSGPETPSKPKVPAKSPAERKPKAASPVPLAKAGPSMAQPKAASPAPPAKTTPPLAQPKAASPAAQVKAVSAIQAKPASPVAQAKAGSPVAQAKAASPVTQAKAASPVTQAKVASSVAQAKATSSVSQARAASPVTQTKATSPATQPKSSAAGSGEGSRGFTVELADTADARMRTLRLNEQEEKIFYEPEGEPPKMTATSYPGQEWNPYGEPEFWNDE</sequence>
<feature type="compositionally biased region" description="Basic and acidic residues" evidence="1">
    <location>
        <begin position="1717"/>
        <end position="1735"/>
    </location>
</feature>
<feature type="compositionally biased region" description="Low complexity" evidence="1">
    <location>
        <begin position="767"/>
        <end position="784"/>
    </location>
</feature>
<feature type="compositionally biased region" description="Low complexity" evidence="1">
    <location>
        <begin position="1441"/>
        <end position="1454"/>
    </location>
</feature>
<feature type="compositionally biased region" description="Low complexity" evidence="1">
    <location>
        <begin position="20"/>
        <end position="92"/>
    </location>
</feature>
<dbReference type="OrthoDB" id="5151921at2759"/>
<feature type="compositionally biased region" description="Polar residues" evidence="1">
    <location>
        <begin position="1179"/>
        <end position="1188"/>
    </location>
</feature>
<feature type="compositionally biased region" description="Polar residues" evidence="1">
    <location>
        <begin position="814"/>
        <end position="832"/>
    </location>
</feature>
<feature type="compositionally biased region" description="Polar residues" evidence="1">
    <location>
        <begin position="208"/>
        <end position="220"/>
    </location>
</feature>
<feature type="region of interest" description="Disordered" evidence="1">
    <location>
        <begin position="627"/>
        <end position="1766"/>
    </location>
</feature>
<feature type="compositionally biased region" description="Polar residues" evidence="1">
    <location>
        <begin position="1396"/>
        <end position="1407"/>
    </location>
</feature>
<feature type="region of interest" description="Disordered" evidence="1">
    <location>
        <begin position="1"/>
        <end position="578"/>
    </location>
</feature>
<feature type="compositionally biased region" description="Polar residues" evidence="1">
    <location>
        <begin position="477"/>
        <end position="488"/>
    </location>
</feature>
<accession>A0A9N9W6S0</accession>
<feature type="compositionally biased region" description="Polar residues" evidence="1">
    <location>
        <begin position="555"/>
        <end position="565"/>
    </location>
</feature>
<feature type="compositionally biased region" description="Basic and acidic residues" evidence="1">
    <location>
        <begin position="1456"/>
        <end position="1467"/>
    </location>
</feature>
<feature type="compositionally biased region" description="Polar residues" evidence="1">
    <location>
        <begin position="1021"/>
        <end position="1032"/>
    </location>
</feature>
<evidence type="ECO:0000256" key="1">
    <source>
        <dbReference type="SAM" id="MobiDB-lite"/>
    </source>
</evidence>
<feature type="compositionally biased region" description="Polar residues" evidence="1">
    <location>
        <begin position="1103"/>
        <end position="1121"/>
    </location>
</feature>
<feature type="compositionally biased region" description="Pro residues" evidence="1">
    <location>
        <begin position="989"/>
        <end position="998"/>
    </location>
</feature>
<feature type="compositionally biased region" description="Low complexity" evidence="1">
    <location>
        <begin position="1656"/>
        <end position="1677"/>
    </location>
</feature>
<name>A0A9N9W6S0_9HYPO</name>
<organism evidence="2 3">
    <name type="scientific">Clonostachys solani</name>
    <dbReference type="NCBI Taxonomy" id="160281"/>
    <lineage>
        <taxon>Eukaryota</taxon>
        <taxon>Fungi</taxon>
        <taxon>Dikarya</taxon>
        <taxon>Ascomycota</taxon>
        <taxon>Pezizomycotina</taxon>
        <taxon>Sordariomycetes</taxon>
        <taxon>Hypocreomycetidae</taxon>
        <taxon>Hypocreales</taxon>
        <taxon>Bionectriaceae</taxon>
        <taxon>Clonostachys</taxon>
    </lineage>
</organism>
<dbReference type="EMBL" id="CABFOC020000007">
    <property type="protein sequence ID" value="CAH0044644.1"/>
    <property type="molecule type" value="Genomic_DNA"/>
</dbReference>
<feature type="compositionally biased region" description="Polar residues" evidence="1">
    <location>
        <begin position="786"/>
        <end position="801"/>
    </location>
</feature>
<feature type="compositionally biased region" description="Polar residues" evidence="1">
    <location>
        <begin position="1361"/>
        <end position="1388"/>
    </location>
</feature>
<proteinExistence type="predicted"/>
<feature type="compositionally biased region" description="Low complexity" evidence="1">
    <location>
        <begin position="1600"/>
        <end position="1609"/>
    </location>
</feature>
<dbReference type="Proteomes" id="UP000775872">
    <property type="component" value="Unassembled WGS sequence"/>
</dbReference>
<feature type="compositionally biased region" description="Polar residues" evidence="1">
    <location>
        <begin position="1472"/>
        <end position="1481"/>
    </location>
</feature>
<feature type="compositionally biased region" description="Basic and acidic residues" evidence="1">
    <location>
        <begin position="1415"/>
        <end position="1426"/>
    </location>
</feature>
<gene>
    <name evidence="2" type="ORF">CSOL1703_00010381</name>
</gene>
<feature type="compositionally biased region" description="Polar residues" evidence="1">
    <location>
        <begin position="410"/>
        <end position="441"/>
    </location>
</feature>
<evidence type="ECO:0000313" key="3">
    <source>
        <dbReference type="Proteomes" id="UP000775872"/>
    </source>
</evidence>
<feature type="compositionally biased region" description="Pro residues" evidence="1">
    <location>
        <begin position="732"/>
        <end position="741"/>
    </location>
</feature>
<feature type="compositionally biased region" description="Polar residues" evidence="1">
    <location>
        <begin position="7"/>
        <end position="19"/>
    </location>
</feature>
<protein>
    <submittedName>
        <fullName evidence="2">Uncharacterized protein</fullName>
    </submittedName>
</protein>
<feature type="compositionally biased region" description="Polar residues" evidence="1">
    <location>
        <begin position="1682"/>
        <end position="1696"/>
    </location>
</feature>
<feature type="compositionally biased region" description="Polar residues" evidence="1">
    <location>
        <begin position="532"/>
        <end position="543"/>
    </location>
</feature>
<feature type="compositionally biased region" description="Basic and acidic residues" evidence="1">
    <location>
        <begin position="489"/>
        <end position="510"/>
    </location>
</feature>
<comment type="caution">
    <text evidence="2">The sequence shown here is derived from an EMBL/GenBank/DDBJ whole genome shotgun (WGS) entry which is preliminary data.</text>
</comment>
<feature type="compositionally biased region" description="Polar residues" evidence="1">
    <location>
        <begin position="321"/>
        <end position="332"/>
    </location>
</feature>
<feature type="compositionally biased region" description="Low complexity" evidence="1">
    <location>
        <begin position="1583"/>
        <end position="1592"/>
    </location>
</feature>
<keyword evidence="3" id="KW-1185">Reference proteome</keyword>
<feature type="compositionally biased region" description="Basic and acidic residues" evidence="1">
    <location>
        <begin position="1519"/>
        <end position="1530"/>
    </location>
</feature>
<feature type="compositionally biased region" description="Low complexity" evidence="1">
    <location>
        <begin position="1222"/>
        <end position="1274"/>
    </location>
</feature>
<feature type="compositionally biased region" description="Polar residues" evidence="1">
    <location>
        <begin position="342"/>
        <end position="353"/>
    </location>
</feature>
<feature type="region of interest" description="Disordered" evidence="1">
    <location>
        <begin position="593"/>
        <end position="612"/>
    </location>
</feature>
<reference evidence="2" key="1">
    <citation type="submission" date="2021-10" db="EMBL/GenBank/DDBJ databases">
        <authorList>
            <person name="Piombo E."/>
        </authorList>
    </citation>
    <scope>NUCLEOTIDE SEQUENCE</scope>
</reference>
<feature type="compositionally biased region" description="Low complexity" evidence="1">
    <location>
        <begin position="100"/>
        <end position="115"/>
    </location>
</feature>